<dbReference type="EMBL" id="BART01017910">
    <property type="protein sequence ID" value="GAG83512.1"/>
    <property type="molecule type" value="Genomic_DNA"/>
</dbReference>
<dbReference type="Gene3D" id="3.40.50.150">
    <property type="entry name" value="Vaccinia Virus protein VP39"/>
    <property type="match status" value="1"/>
</dbReference>
<dbReference type="AlphaFoldDB" id="X1BQS9"/>
<proteinExistence type="predicted"/>
<accession>X1BQS9</accession>
<name>X1BQS9_9ZZZZ</name>
<evidence type="ECO:0000313" key="1">
    <source>
        <dbReference type="EMBL" id="GAG83512.1"/>
    </source>
</evidence>
<protein>
    <recommendedName>
        <fullName evidence="2">Methyltransferase type 11 domain-containing protein</fullName>
    </recommendedName>
</protein>
<comment type="caution">
    <text evidence="1">The sequence shown here is derived from an EMBL/GenBank/DDBJ whole genome shotgun (WGS) entry which is preliminary data.</text>
</comment>
<reference evidence="1" key="1">
    <citation type="journal article" date="2014" name="Front. Microbiol.">
        <title>High frequency of phylogenetically diverse reductive dehalogenase-homologous genes in deep subseafloor sedimentary metagenomes.</title>
        <authorList>
            <person name="Kawai M."/>
            <person name="Futagami T."/>
            <person name="Toyoda A."/>
            <person name="Takaki Y."/>
            <person name="Nishi S."/>
            <person name="Hori S."/>
            <person name="Arai W."/>
            <person name="Tsubouchi T."/>
            <person name="Morono Y."/>
            <person name="Uchiyama I."/>
            <person name="Ito T."/>
            <person name="Fujiyama A."/>
            <person name="Inagaki F."/>
            <person name="Takami H."/>
        </authorList>
    </citation>
    <scope>NUCLEOTIDE SEQUENCE</scope>
    <source>
        <strain evidence="1">Expedition CK06-06</strain>
    </source>
</reference>
<evidence type="ECO:0008006" key="2">
    <source>
        <dbReference type="Google" id="ProtNLM"/>
    </source>
</evidence>
<dbReference type="InterPro" id="IPR029063">
    <property type="entry name" value="SAM-dependent_MTases_sf"/>
</dbReference>
<gene>
    <name evidence="1" type="ORF">S01H4_33931</name>
</gene>
<dbReference type="SUPFAM" id="SSF53335">
    <property type="entry name" value="S-adenosyl-L-methionine-dependent methyltransferases"/>
    <property type="match status" value="1"/>
</dbReference>
<organism evidence="1">
    <name type="scientific">marine sediment metagenome</name>
    <dbReference type="NCBI Taxonomy" id="412755"/>
    <lineage>
        <taxon>unclassified sequences</taxon>
        <taxon>metagenomes</taxon>
        <taxon>ecological metagenomes</taxon>
    </lineage>
</organism>
<sequence length="102" mass="12044">MMYMKKDNLKRVFKEIYRVLNNSGELVIWDLIIPNRNKNEKEYIGIYLNVEIGVKIIEAGYGIPWDKEQDVNLYVNLATSTGFAIIEQNVDGNYFFMRCRKN</sequence>